<accession>A0A6A5RBX9</accession>
<dbReference type="EMBL" id="ML978990">
    <property type="protein sequence ID" value="KAF1924780.1"/>
    <property type="molecule type" value="Genomic_DNA"/>
</dbReference>
<evidence type="ECO:0000313" key="2">
    <source>
        <dbReference type="Proteomes" id="UP000800082"/>
    </source>
</evidence>
<name>A0A6A5RBX9_9PLEO</name>
<organism evidence="1 2">
    <name type="scientific">Didymella exigua CBS 183.55</name>
    <dbReference type="NCBI Taxonomy" id="1150837"/>
    <lineage>
        <taxon>Eukaryota</taxon>
        <taxon>Fungi</taxon>
        <taxon>Dikarya</taxon>
        <taxon>Ascomycota</taxon>
        <taxon>Pezizomycotina</taxon>
        <taxon>Dothideomycetes</taxon>
        <taxon>Pleosporomycetidae</taxon>
        <taxon>Pleosporales</taxon>
        <taxon>Pleosporineae</taxon>
        <taxon>Didymellaceae</taxon>
        <taxon>Didymella</taxon>
    </lineage>
</organism>
<dbReference type="RefSeq" id="XP_033445032.1">
    <property type="nucleotide sequence ID" value="XM_033588790.1"/>
</dbReference>
<keyword evidence="2" id="KW-1185">Reference proteome</keyword>
<reference evidence="1" key="1">
    <citation type="journal article" date="2020" name="Stud. Mycol.">
        <title>101 Dothideomycetes genomes: a test case for predicting lifestyles and emergence of pathogens.</title>
        <authorList>
            <person name="Haridas S."/>
            <person name="Albert R."/>
            <person name="Binder M."/>
            <person name="Bloem J."/>
            <person name="Labutti K."/>
            <person name="Salamov A."/>
            <person name="Andreopoulos B."/>
            <person name="Baker S."/>
            <person name="Barry K."/>
            <person name="Bills G."/>
            <person name="Bluhm B."/>
            <person name="Cannon C."/>
            <person name="Castanera R."/>
            <person name="Culley D."/>
            <person name="Daum C."/>
            <person name="Ezra D."/>
            <person name="Gonzalez J."/>
            <person name="Henrissat B."/>
            <person name="Kuo A."/>
            <person name="Liang C."/>
            <person name="Lipzen A."/>
            <person name="Lutzoni F."/>
            <person name="Magnuson J."/>
            <person name="Mondo S."/>
            <person name="Nolan M."/>
            <person name="Ohm R."/>
            <person name="Pangilinan J."/>
            <person name="Park H.-J."/>
            <person name="Ramirez L."/>
            <person name="Alfaro M."/>
            <person name="Sun H."/>
            <person name="Tritt A."/>
            <person name="Yoshinaga Y."/>
            <person name="Zwiers L.-H."/>
            <person name="Turgeon B."/>
            <person name="Goodwin S."/>
            <person name="Spatafora J."/>
            <person name="Crous P."/>
            <person name="Grigoriev I."/>
        </authorList>
    </citation>
    <scope>NUCLEOTIDE SEQUENCE</scope>
    <source>
        <strain evidence="1">CBS 183.55</strain>
    </source>
</reference>
<proteinExistence type="predicted"/>
<evidence type="ECO:0000313" key="1">
    <source>
        <dbReference type="EMBL" id="KAF1924780.1"/>
    </source>
</evidence>
<dbReference type="Proteomes" id="UP000800082">
    <property type="component" value="Unassembled WGS sequence"/>
</dbReference>
<dbReference type="AlphaFoldDB" id="A0A6A5RBX9"/>
<sequence length="153" mass="17151">METVHVIRAPQTGTKGAVARRSLNLSVDRNYVIKALKSFILSHADGHVAEIWISGFGKIKETNATPCSGRVGVRALSLELALGSNSLYCVRSIHPRNCKYSYGQEKRMDRTGCVFADWHHLLPLRVNLLQQYCNLTWTAQQSHSLCLRPDGSW</sequence>
<protein>
    <submittedName>
        <fullName evidence="1">Uncharacterized protein</fullName>
    </submittedName>
</protein>
<gene>
    <name evidence="1" type="ORF">M421DRAFT_270730</name>
</gene>
<dbReference type="GeneID" id="54346437"/>